<name>A0A2A9NLL6_9AGAR</name>
<organism evidence="1 2">
    <name type="scientific">Amanita thiersii Skay4041</name>
    <dbReference type="NCBI Taxonomy" id="703135"/>
    <lineage>
        <taxon>Eukaryota</taxon>
        <taxon>Fungi</taxon>
        <taxon>Dikarya</taxon>
        <taxon>Basidiomycota</taxon>
        <taxon>Agaricomycotina</taxon>
        <taxon>Agaricomycetes</taxon>
        <taxon>Agaricomycetidae</taxon>
        <taxon>Agaricales</taxon>
        <taxon>Pluteineae</taxon>
        <taxon>Amanitaceae</taxon>
        <taxon>Amanita</taxon>
    </lineage>
</organism>
<dbReference type="AlphaFoldDB" id="A0A2A9NLL6"/>
<accession>A0A2A9NLL6</accession>
<evidence type="ECO:0000313" key="2">
    <source>
        <dbReference type="Proteomes" id="UP000242287"/>
    </source>
</evidence>
<protein>
    <recommendedName>
        <fullName evidence="3">BTB domain-containing protein</fullName>
    </recommendedName>
</protein>
<dbReference type="Gene3D" id="3.30.710.10">
    <property type="entry name" value="Potassium Channel Kv1.1, Chain A"/>
    <property type="match status" value="1"/>
</dbReference>
<reference evidence="1 2" key="1">
    <citation type="submission" date="2014-02" db="EMBL/GenBank/DDBJ databases">
        <title>Transposable element dynamics among asymbiotic and ectomycorrhizal Amanita fungi.</title>
        <authorList>
            <consortium name="DOE Joint Genome Institute"/>
            <person name="Hess J."/>
            <person name="Skrede I."/>
            <person name="Wolfe B."/>
            <person name="LaButti K."/>
            <person name="Ohm R.A."/>
            <person name="Grigoriev I.V."/>
            <person name="Pringle A."/>
        </authorList>
    </citation>
    <scope>NUCLEOTIDE SEQUENCE [LARGE SCALE GENOMIC DNA]</scope>
    <source>
        <strain evidence="1 2">SKay4041</strain>
    </source>
</reference>
<proteinExistence type="predicted"/>
<dbReference type="OrthoDB" id="2665493at2759"/>
<keyword evidence="2" id="KW-1185">Reference proteome</keyword>
<gene>
    <name evidence="1" type="ORF">AMATHDRAFT_61409</name>
</gene>
<evidence type="ECO:0000313" key="1">
    <source>
        <dbReference type="EMBL" id="PFH50224.1"/>
    </source>
</evidence>
<evidence type="ECO:0008006" key="3">
    <source>
        <dbReference type="Google" id="ProtNLM"/>
    </source>
</evidence>
<dbReference type="InterPro" id="IPR011333">
    <property type="entry name" value="SKP1/BTB/POZ_sf"/>
</dbReference>
<dbReference type="EMBL" id="KZ302008">
    <property type="protein sequence ID" value="PFH50224.1"/>
    <property type="molecule type" value="Genomic_DNA"/>
</dbReference>
<sequence length="359" mass="39754">MFSLNRGEAAQNNEMKDQLPIVPMPEDSETLQQLLLLIYPYVDEPVISDAALLLKLGKMAQKYCVDIVEAKLQKQLLGSPLVAQEPFRIYVIAVQLKWEQVASLAAFKTVDTPLRNLPHVSELQDISGKELYRFLKYRFDNKLTEPYTSFTASGGDTTLPQGGSPTIDMSVVNSTDVGPGIAEAEEPFNSSASADIVIRSCDSVEFFIMKSQLCFVSPVFNSLLLVEGNKANETGAPTHVSGLPVLSVPEDSKTLRHVFMMMYHLYVESQPQITPELLINAGMAMRKYKIMRLDTLLQKQMSDSGLMKEAPYRAYAIAIALGWNSVAKAAAINTLHKPPKKMPDVNEMGMITGSQLFQL</sequence>
<dbReference type="Proteomes" id="UP000242287">
    <property type="component" value="Unassembled WGS sequence"/>
</dbReference>